<comment type="caution">
    <text evidence="2">The sequence shown here is derived from an EMBL/GenBank/DDBJ whole genome shotgun (WGS) entry which is preliminary data.</text>
</comment>
<dbReference type="AlphaFoldDB" id="A0A2P5BA62"/>
<evidence type="ECO:0000313" key="2">
    <source>
        <dbReference type="EMBL" id="PON45669.1"/>
    </source>
</evidence>
<feature type="chain" id="PRO_5015158899" evidence="1">
    <location>
        <begin position="20"/>
        <end position="40"/>
    </location>
</feature>
<dbReference type="Proteomes" id="UP000237000">
    <property type="component" value="Unassembled WGS sequence"/>
</dbReference>
<dbReference type="InParanoid" id="A0A2P5BA62"/>
<reference evidence="3" key="1">
    <citation type="submission" date="2016-06" db="EMBL/GenBank/DDBJ databases">
        <title>Parallel loss of symbiosis genes in relatives of nitrogen-fixing non-legume Parasponia.</title>
        <authorList>
            <person name="Van Velzen R."/>
            <person name="Holmer R."/>
            <person name="Bu F."/>
            <person name="Rutten L."/>
            <person name="Van Zeijl A."/>
            <person name="Liu W."/>
            <person name="Santuari L."/>
            <person name="Cao Q."/>
            <person name="Sharma T."/>
            <person name="Shen D."/>
            <person name="Roswanjaya Y."/>
            <person name="Wardhani T."/>
            <person name="Kalhor M.S."/>
            <person name="Jansen J."/>
            <person name="Van den Hoogen J."/>
            <person name="Gungor B."/>
            <person name="Hartog M."/>
            <person name="Hontelez J."/>
            <person name="Verver J."/>
            <person name="Yang W.-C."/>
            <person name="Schijlen E."/>
            <person name="Repin R."/>
            <person name="Schilthuizen M."/>
            <person name="Schranz E."/>
            <person name="Heidstra R."/>
            <person name="Miyata K."/>
            <person name="Fedorova E."/>
            <person name="Kohlen W."/>
            <person name="Bisseling T."/>
            <person name="Smit S."/>
            <person name="Geurts R."/>
        </authorList>
    </citation>
    <scope>NUCLEOTIDE SEQUENCE [LARGE SCALE GENOMIC DNA]</scope>
    <source>
        <strain evidence="3">cv. RG33-2</strain>
    </source>
</reference>
<gene>
    <name evidence="2" type="ORF">TorRG33x02_328170</name>
</gene>
<accession>A0A2P5BA62</accession>
<name>A0A2P5BA62_TREOI</name>
<evidence type="ECO:0000256" key="1">
    <source>
        <dbReference type="SAM" id="SignalP"/>
    </source>
</evidence>
<evidence type="ECO:0000313" key="3">
    <source>
        <dbReference type="Proteomes" id="UP000237000"/>
    </source>
</evidence>
<keyword evidence="3" id="KW-1185">Reference proteome</keyword>
<protein>
    <submittedName>
        <fullName evidence="2">Uncharacterized protein</fullName>
    </submittedName>
</protein>
<dbReference type="EMBL" id="JXTC01000568">
    <property type="protein sequence ID" value="PON45669.1"/>
    <property type="molecule type" value="Genomic_DNA"/>
</dbReference>
<proteinExistence type="predicted"/>
<organism evidence="2 3">
    <name type="scientific">Trema orientale</name>
    <name type="common">Charcoal tree</name>
    <name type="synonym">Celtis orientalis</name>
    <dbReference type="NCBI Taxonomy" id="63057"/>
    <lineage>
        <taxon>Eukaryota</taxon>
        <taxon>Viridiplantae</taxon>
        <taxon>Streptophyta</taxon>
        <taxon>Embryophyta</taxon>
        <taxon>Tracheophyta</taxon>
        <taxon>Spermatophyta</taxon>
        <taxon>Magnoliopsida</taxon>
        <taxon>eudicotyledons</taxon>
        <taxon>Gunneridae</taxon>
        <taxon>Pentapetalae</taxon>
        <taxon>rosids</taxon>
        <taxon>fabids</taxon>
        <taxon>Rosales</taxon>
        <taxon>Cannabaceae</taxon>
        <taxon>Trema</taxon>
    </lineage>
</organism>
<sequence length="40" mass="4664">MASSKLWLLLGIVSPRLTTQKGEMNWVLKLLRKLFNYVKS</sequence>
<keyword evidence="1" id="KW-0732">Signal</keyword>
<feature type="signal peptide" evidence="1">
    <location>
        <begin position="1"/>
        <end position="19"/>
    </location>
</feature>